<dbReference type="Proteomes" id="UP000004095">
    <property type="component" value="Unassembled WGS sequence"/>
</dbReference>
<dbReference type="eggNOG" id="COG1961">
    <property type="taxonomic scope" value="Bacteria"/>
</dbReference>
<comment type="caution">
    <text evidence="2">The sequence shown here is derived from an EMBL/GenBank/DDBJ whole genome shotgun (WGS) entry which is preliminary data.</text>
</comment>
<name>A1ZJX3_MICM2</name>
<evidence type="ECO:0000313" key="3">
    <source>
        <dbReference type="Proteomes" id="UP000004095"/>
    </source>
</evidence>
<gene>
    <name evidence="2" type="ORF">M23134_01486</name>
</gene>
<keyword evidence="3" id="KW-1185">Reference proteome</keyword>
<proteinExistence type="predicted"/>
<dbReference type="OrthoDB" id="9815006at2"/>
<evidence type="ECO:0000313" key="2">
    <source>
        <dbReference type="EMBL" id="EAY29426.1"/>
    </source>
</evidence>
<reference evidence="2 3" key="1">
    <citation type="submission" date="2007-01" db="EMBL/GenBank/DDBJ databases">
        <authorList>
            <person name="Haygood M."/>
            <person name="Podell S."/>
            <person name="Anderson C."/>
            <person name="Hopkinson B."/>
            <person name="Roe K."/>
            <person name="Barbeau K."/>
            <person name="Gaasterland T."/>
            <person name="Ferriera S."/>
            <person name="Johnson J."/>
            <person name="Kravitz S."/>
            <person name="Beeson K."/>
            <person name="Sutton G."/>
            <person name="Rogers Y.-H."/>
            <person name="Friedman R."/>
            <person name="Frazier M."/>
            <person name="Venter J.C."/>
        </authorList>
    </citation>
    <scope>NUCLEOTIDE SEQUENCE [LARGE SCALE GENOMIC DNA]</scope>
    <source>
        <strain evidence="2 3">ATCC 23134</strain>
    </source>
</reference>
<accession>A1ZJX3</accession>
<sequence>METAQKILDRINQSTLIGKSHIKFNPDFPLRNYLHCGYCKRQFTGYWSKGRNAKYPYYGCPNKKDKDRFQRGRKKLTAEFQEFLERITVPEQVREIFSIILQTFREQKGQIQADWIKDKEKQINSIKCKMDRIQQILVNSSSFHLIEKLEKEREELNQKKLKYQQEITNV</sequence>
<dbReference type="RefSeq" id="WP_002696473.1">
    <property type="nucleotide sequence ID" value="NZ_AAWS01000011.1"/>
</dbReference>
<dbReference type="EMBL" id="AAWS01000011">
    <property type="protein sequence ID" value="EAY29426.1"/>
    <property type="molecule type" value="Genomic_DNA"/>
</dbReference>
<feature type="coiled-coil region" evidence="1">
    <location>
        <begin position="116"/>
        <end position="169"/>
    </location>
</feature>
<evidence type="ECO:0000256" key="1">
    <source>
        <dbReference type="SAM" id="Coils"/>
    </source>
</evidence>
<keyword evidence="1" id="KW-0175">Coiled coil</keyword>
<dbReference type="AlphaFoldDB" id="A1ZJX3"/>
<protein>
    <submittedName>
        <fullName evidence="2">Uncharacterized protein</fullName>
    </submittedName>
</protein>
<organism evidence="2 3">
    <name type="scientific">Microscilla marina ATCC 23134</name>
    <dbReference type="NCBI Taxonomy" id="313606"/>
    <lineage>
        <taxon>Bacteria</taxon>
        <taxon>Pseudomonadati</taxon>
        <taxon>Bacteroidota</taxon>
        <taxon>Cytophagia</taxon>
        <taxon>Cytophagales</taxon>
        <taxon>Microscillaceae</taxon>
        <taxon>Microscilla</taxon>
    </lineage>
</organism>